<evidence type="ECO:0000256" key="1">
    <source>
        <dbReference type="SAM" id="MobiDB-lite"/>
    </source>
</evidence>
<evidence type="ECO:0000313" key="2">
    <source>
        <dbReference type="EMBL" id="KAE8165708.1"/>
    </source>
</evidence>
<protein>
    <recommendedName>
        <fullName evidence="4">ATPase AAA-type core domain-containing protein</fullName>
    </recommendedName>
</protein>
<sequence length="609" mass="68741">MIGISTAFTAGFASALAEKELGEAENIQAAVDDSIKQGILCARRLARFGFCSASENPLTPKYPPQIMEEDSEDKIPKDVPIPIEVITNSIHYKSSKKNSNREENTTSIPNSESDDQPWSFLKHITGEPAEVAHLIVKDGPSEVLSRVPYASFGELMTADRKEIEGFRAITNLVSEYAKPRTSFRRPLSIGVFGPPGAGKSFSIVQVVKGVLKTDPERLEYNLSQFTDYSELISAFHSVQASTISGKMPLVLFDEFDSNTGNQPLGWLRYFLAPMQDGQFTDRGSVYPLGKAIFVFLGGTSSTFKEFEKTAESQRGISAKGPDFVSRLCGYVDIRGPDPDPTPLKDHMYPIRRAMLLRALLKKYPGLNEGPKINIDDSLLHGLLTVSRFGHNARSIEAILAMSTLSGGTRFLLSDLPSEDQLNLHVDSEEFLECVRRRELPKYINKEEVAKNLHFEHIEALKNHRENDKEIEVAWEQTKANWKRLKDDERQSYMLQADDIPYKLRTIKYYIARKRVPGRPHIESIPEDKRTDLAKLEHERFISQQLQKKSLREEEKVSSGLIPWEDLTDTWKKVYQDYIARIPAVMDACDHPVYDLHENGVQVLPQPLGV</sequence>
<evidence type="ECO:0008006" key="4">
    <source>
        <dbReference type="Google" id="ProtNLM"/>
    </source>
</evidence>
<dbReference type="InterPro" id="IPR027417">
    <property type="entry name" value="P-loop_NTPase"/>
</dbReference>
<feature type="region of interest" description="Disordered" evidence="1">
    <location>
        <begin position="92"/>
        <end position="117"/>
    </location>
</feature>
<organism evidence="2 3">
    <name type="scientific">Aspergillus tamarii</name>
    <dbReference type="NCBI Taxonomy" id="41984"/>
    <lineage>
        <taxon>Eukaryota</taxon>
        <taxon>Fungi</taxon>
        <taxon>Dikarya</taxon>
        <taxon>Ascomycota</taxon>
        <taxon>Pezizomycotina</taxon>
        <taxon>Eurotiomycetes</taxon>
        <taxon>Eurotiomycetidae</taxon>
        <taxon>Eurotiales</taxon>
        <taxon>Aspergillaceae</taxon>
        <taxon>Aspergillus</taxon>
        <taxon>Aspergillus subgen. Circumdati</taxon>
    </lineage>
</organism>
<dbReference type="EMBL" id="ML738598">
    <property type="protein sequence ID" value="KAE8165708.1"/>
    <property type="molecule type" value="Genomic_DNA"/>
</dbReference>
<reference evidence="2 3" key="1">
    <citation type="submission" date="2019-04" db="EMBL/GenBank/DDBJ databases">
        <title>Friends and foes A comparative genomics study of 23 Aspergillus species from section Flavi.</title>
        <authorList>
            <consortium name="DOE Joint Genome Institute"/>
            <person name="Kjaerbolling I."/>
            <person name="Vesth T."/>
            <person name="Frisvad J.C."/>
            <person name="Nybo J.L."/>
            <person name="Theobald S."/>
            <person name="Kildgaard S."/>
            <person name="Isbrandt T."/>
            <person name="Kuo A."/>
            <person name="Sato A."/>
            <person name="Lyhne E.K."/>
            <person name="Kogle M.E."/>
            <person name="Wiebenga A."/>
            <person name="Kun R.S."/>
            <person name="Lubbers R.J."/>
            <person name="Makela M.R."/>
            <person name="Barry K."/>
            <person name="Chovatia M."/>
            <person name="Clum A."/>
            <person name="Daum C."/>
            <person name="Haridas S."/>
            <person name="He G."/>
            <person name="LaButti K."/>
            <person name="Lipzen A."/>
            <person name="Mondo S."/>
            <person name="Riley R."/>
            <person name="Salamov A."/>
            <person name="Simmons B.A."/>
            <person name="Magnuson J.K."/>
            <person name="Henrissat B."/>
            <person name="Mortensen U.H."/>
            <person name="Larsen T.O."/>
            <person name="Devries R.P."/>
            <person name="Grigoriev I.V."/>
            <person name="Machida M."/>
            <person name="Baker S.E."/>
            <person name="Andersen M.R."/>
        </authorList>
    </citation>
    <scope>NUCLEOTIDE SEQUENCE [LARGE SCALE GENOMIC DNA]</scope>
    <source>
        <strain evidence="2 3">CBS 117626</strain>
    </source>
</reference>
<gene>
    <name evidence="2" type="ORF">BDV40DRAFT_297115</name>
</gene>
<dbReference type="AlphaFoldDB" id="A0A5N6V403"/>
<evidence type="ECO:0000313" key="3">
    <source>
        <dbReference type="Proteomes" id="UP000326950"/>
    </source>
</evidence>
<dbReference type="Proteomes" id="UP000326950">
    <property type="component" value="Unassembled WGS sequence"/>
</dbReference>
<proteinExistence type="predicted"/>
<keyword evidence="3" id="KW-1185">Reference proteome</keyword>
<dbReference type="OrthoDB" id="5305673at2759"/>
<accession>A0A5N6V403</accession>
<dbReference type="Gene3D" id="3.40.50.300">
    <property type="entry name" value="P-loop containing nucleotide triphosphate hydrolases"/>
    <property type="match status" value="1"/>
</dbReference>
<dbReference type="SUPFAM" id="SSF52540">
    <property type="entry name" value="P-loop containing nucleoside triphosphate hydrolases"/>
    <property type="match status" value="1"/>
</dbReference>
<name>A0A5N6V403_ASPTM</name>